<feature type="domain" description="Penicillin-binding protein dimerisation" evidence="9">
    <location>
        <begin position="155"/>
        <end position="312"/>
    </location>
</feature>
<dbReference type="SUPFAM" id="SSF54427">
    <property type="entry name" value="NTF2-like"/>
    <property type="match status" value="1"/>
</dbReference>
<dbReference type="SUPFAM" id="SSF56519">
    <property type="entry name" value="Penicillin binding protein dimerisation domain"/>
    <property type="match status" value="1"/>
</dbReference>
<dbReference type="GO" id="GO:0005886">
    <property type="term" value="C:plasma membrane"/>
    <property type="evidence" value="ECO:0007669"/>
    <property type="project" value="TreeGrafter"/>
</dbReference>
<dbReference type="Pfam" id="PF05223">
    <property type="entry name" value="MecA_N"/>
    <property type="match status" value="1"/>
</dbReference>
<feature type="chain" id="PRO_5044490149" description="serine-type D-Ala-D-Ala carboxypeptidase" evidence="7">
    <location>
        <begin position="20"/>
        <end position="694"/>
    </location>
</feature>
<comment type="caution">
    <text evidence="11">The sequence shown here is derived from an EMBL/GenBank/DDBJ whole genome shotgun (WGS) entry which is preliminary data.</text>
</comment>
<gene>
    <name evidence="11" type="ORF">BAVI_17377</name>
</gene>
<protein>
    <recommendedName>
        <fullName evidence="4">serine-type D-Ala-D-Ala carboxypeptidase</fullName>
        <ecNumber evidence="4">3.4.16.4</ecNumber>
    </recommendedName>
</protein>
<dbReference type="SUPFAM" id="SSF56601">
    <property type="entry name" value="beta-lactamase/transpeptidase-like"/>
    <property type="match status" value="1"/>
</dbReference>
<dbReference type="Pfam" id="PF03717">
    <property type="entry name" value="PBP_dimer"/>
    <property type="match status" value="1"/>
</dbReference>
<dbReference type="InterPro" id="IPR032710">
    <property type="entry name" value="NTF2-like_dom_sf"/>
</dbReference>
<name>A0AB94IK11_9BACI</name>
<dbReference type="InterPro" id="IPR001460">
    <property type="entry name" value="PCN-bd_Tpept"/>
</dbReference>
<keyword evidence="7" id="KW-0732">Signal</keyword>
<dbReference type="GO" id="GO:0009002">
    <property type="term" value="F:serine-type D-Ala-D-Ala carboxypeptidase activity"/>
    <property type="evidence" value="ECO:0007669"/>
    <property type="project" value="UniProtKB-EC"/>
</dbReference>
<dbReference type="GO" id="GO:0071555">
    <property type="term" value="P:cell wall organization"/>
    <property type="evidence" value="ECO:0007669"/>
    <property type="project" value="TreeGrafter"/>
</dbReference>
<accession>A0AB94IK11</accession>
<dbReference type="GO" id="GO:0046677">
    <property type="term" value="P:response to antibiotic"/>
    <property type="evidence" value="ECO:0007669"/>
    <property type="project" value="InterPro"/>
</dbReference>
<reference evidence="11 12" key="1">
    <citation type="journal article" date="2014" name="Environ. Microbiol.">
        <title>The nitrate-ammonifying and nosZ-carrying bacterium Bacillus vireti is a potent source and sink for nitric and nitrous oxide under high nitrate conditions.</title>
        <authorList>
            <person name="Mania D."/>
            <person name="Heylen K."/>
            <person name="van Spanning R.J."/>
            <person name="Frostegard A."/>
        </authorList>
    </citation>
    <scope>NUCLEOTIDE SEQUENCE [LARGE SCALE GENOMIC DNA]</scope>
    <source>
        <strain evidence="11 12">LMG 21834</strain>
    </source>
</reference>
<dbReference type="EMBL" id="ALAN01000094">
    <property type="protein sequence ID" value="ETI67461.1"/>
    <property type="molecule type" value="Genomic_DNA"/>
</dbReference>
<dbReference type="PROSITE" id="PS51257">
    <property type="entry name" value="PROKAR_LIPOPROTEIN"/>
    <property type="match status" value="1"/>
</dbReference>
<sequence length="694" mass="75447">MRKFAGVLVLGLLLVFAFAGCSKEPTPEDRFAEYIALWNQQKFTKMYDYLSNDAKEKITKEEFTSRYQKIYEDLQITNLKIDFKKPKKDKKKDQEQASYSFNAKMNSIAGTIQFTQKAQLQKEERDDKKNWYVDWNTEYIFPKLQEGDTIGLSTITPKRGEILDRNGSGLAANGQVYEVGVVAGKLEASEIEPLASLLKMTPEQINKALSATWVKPGLFVPLKKVSMEDKDRVAQLIALGPVQTRKVDARIYPYKEAAAQLVGYVGAITADELAKRKDKGYTSQDVIGKRGLEQVLDEELKGESGVKIIIKKKGDDEDVVLAEKPVVDGKDVKLTIDADLQEVIYTELSAEIGGAGAANPEEGAAAGTAAAANAAGGAPAGTAAAMNPVNGETLALVSSPSFDPNQASLGFSADEWKALQEDARQPLTTRFSQSYAPGSVMKPITAAVGLMSGAINPGEQEAILGAKWQKDKSWGGYFVTRVHAGTDPVNLEKALVFSDNIYFAQAALKIGKDAFADGLKKFGFEEKVDFPYPLATSTIGDLGSEIALADSGYGQGQIQMSIVHLLASYTPFVNNGNMVKPILLDTEQRTQVLKESLVPSEQAVLIAADLRKVVADASGTAHRAEMADYPLAGKTGTAEIKQKQGETGTENGWFIAYNTNKPSLMIAMMVEDVQGRGGSQIPVEKVKNIYMKLR</sequence>
<dbReference type="Proteomes" id="UP000018877">
    <property type="component" value="Unassembled WGS sequence"/>
</dbReference>
<evidence type="ECO:0000256" key="4">
    <source>
        <dbReference type="ARBA" id="ARBA00012448"/>
    </source>
</evidence>
<evidence type="ECO:0000313" key="12">
    <source>
        <dbReference type="Proteomes" id="UP000018877"/>
    </source>
</evidence>
<dbReference type="Gene3D" id="3.30.1390.30">
    <property type="entry name" value="Penicillin-binding protein 2a, domain 3"/>
    <property type="match status" value="1"/>
</dbReference>
<dbReference type="PANTHER" id="PTHR30627:SF25">
    <property type="entry name" value="PENICILLIN-BINDING PROTEIN 3"/>
    <property type="match status" value="1"/>
</dbReference>
<keyword evidence="5" id="KW-0472">Membrane</keyword>
<dbReference type="EC" id="3.4.16.4" evidence="4"/>
<evidence type="ECO:0000259" key="10">
    <source>
        <dbReference type="Pfam" id="PF05223"/>
    </source>
</evidence>
<dbReference type="InterPro" id="IPR005311">
    <property type="entry name" value="PBP_dimer"/>
</dbReference>
<comment type="similarity">
    <text evidence="3">Belongs to the transpeptidase family.</text>
</comment>
<comment type="catalytic activity">
    <reaction evidence="6">
        <text>Preferential cleavage: (Ac)2-L-Lys-D-Ala-|-D-Ala. Also transpeptidation of peptidyl-alanyl moieties that are N-acyl substituents of D-alanine.</text>
        <dbReference type="EC" id="3.4.16.4"/>
    </reaction>
</comment>
<dbReference type="Gene3D" id="3.10.450.100">
    <property type="entry name" value="NTF2-like, domain 1"/>
    <property type="match status" value="1"/>
</dbReference>
<dbReference type="GO" id="GO:0008658">
    <property type="term" value="F:penicillin binding"/>
    <property type="evidence" value="ECO:0007669"/>
    <property type="project" value="InterPro"/>
</dbReference>
<evidence type="ECO:0000313" key="11">
    <source>
        <dbReference type="EMBL" id="ETI67461.1"/>
    </source>
</evidence>
<dbReference type="InterPro" id="IPR036138">
    <property type="entry name" value="PBP_dimer_sf"/>
</dbReference>
<evidence type="ECO:0000256" key="1">
    <source>
        <dbReference type="ARBA" id="ARBA00004370"/>
    </source>
</evidence>
<evidence type="ECO:0000259" key="9">
    <source>
        <dbReference type="Pfam" id="PF03717"/>
    </source>
</evidence>
<evidence type="ECO:0000259" key="8">
    <source>
        <dbReference type="Pfam" id="PF00905"/>
    </source>
</evidence>
<evidence type="ECO:0000256" key="5">
    <source>
        <dbReference type="ARBA" id="ARBA00023136"/>
    </source>
</evidence>
<comment type="pathway">
    <text evidence="2">Cell wall biogenesis; peptidoglycan biosynthesis.</text>
</comment>
<comment type="subcellular location">
    <subcellularLocation>
        <location evidence="1">Membrane</location>
    </subcellularLocation>
</comment>
<evidence type="ECO:0000256" key="2">
    <source>
        <dbReference type="ARBA" id="ARBA00004752"/>
    </source>
</evidence>
<dbReference type="GO" id="GO:0071972">
    <property type="term" value="F:peptidoglycan L,D-transpeptidase activity"/>
    <property type="evidence" value="ECO:0007669"/>
    <property type="project" value="TreeGrafter"/>
</dbReference>
<dbReference type="PANTHER" id="PTHR30627">
    <property type="entry name" value="PEPTIDOGLYCAN D,D-TRANSPEPTIDASE"/>
    <property type="match status" value="1"/>
</dbReference>
<evidence type="ECO:0000256" key="7">
    <source>
        <dbReference type="SAM" id="SignalP"/>
    </source>
</evidence>
<keyword evidence="12" id="KW-1185">Reference proteome</keyword>
<dbReference type="InterPro" id="IPR050515">
    <property type="entry name" value="Beta-lactam/transpept"/>
</dbReference>
<dbReference type="InterPro" id="IPR007887">
    <property type="entry name" value="MecA_N"/>
</dbReference>
<feature type="signal peptide" evidence="7">
    <location>
        <begin position="1"/>
        <end position="19"/>
    </location>
</feature>
<dbReference type="Gene3D" id="3.40.710.10">
    <property type="entry name" value="DD-peptidase/beta-lactamase superfamily"/>
    <property type="match status" value="1"/>
</dbReference>
<dbReference type="InterPro" id="IPR012338">
    <property type="entry name" value="Beta-lactam/transpept-like"/>
</dbReference>
<feature type="domain" description="Penicillin-binding protein transpeptidase" evidence="8">
    <location>
        <begin position="381"/>
        <end position="690"/>
    </location>
</feature>
<dbReference type="AlphaFoldDB" id="A0AB94IK11"/>
<dbReference type="Gene3D" id="3.90.1310.10">
    <property type="entry name" value="Penicillin-binding protein 2a (Domain 2)"/>
    <property type="match status" value="1"/>
</dbReference>
<organism evidence="11 12">
    <name type="scientific">Neobacillus vireti LMG 21834</name>
    <dbReference type="NCBI Taxonomy" id="1131730"/>
    <lineage>
        <taxon>Bacteria</taxon>
        <taxon>Bacillati</taxon>
        <taxon>Bacillota</taxon>
        <taxon>Bacilli</taxon>
        <taxon>Bacillales</taxon>
        <taxon>Bacillaceae</taxon>
        <taxon>Neobacillus</taxon>
    </lineage>
</organism>
<proteinExistence type="inferred from homology"/>
<evidence type="ECO:0000256" key="3">
    <source>
        <dbReference type="ARBA" id="ARBA00007171"/>
    </source>
</evidence>
<evidence type="ECO:0000256" key="6">
    <source>
        <dbReference type="ARBA" id="ARBA00034000"/>
    </source>
</evidence>
<dbReference type="Pfam" id="PF00905">
    <property type="entry name" value="Transpeptidase"/>
    <property type="match status" value="1"/>
</dbReference>
<feature type="domain" description="NTF2-like N-terminal transpeptidase" evidence="10">
    <location>
        <begin position="26"/>
        <end position="148"/>
    </location>
</feature>